<name>A0A432LD41_9BACI</name>
<accession>A0A432LD41</accession>
<keyword evidence="2" id="KW-1185">Reference proteome</keyword>
<organism evidence="1 2">
    <name type="scientific">Lysinibacillus antri</name>
    <dbReference type="NCBI Taxonomy" id="2498145"/>
    <lineage>
        <taxon>Bacteria</taxon>
        <taxon>Bacillati</taxon>
        <taxon>Bacillota</taxon>
        <taxon>Bacilli</taxon>
        <taxon>Bacillales</taxon>
        <taxon>Bacillaceae</taxon>
        <taxon>Lysinibacillus</taxon>
    </lineage>
</organism>
<dbReference type="RefSeq" id="WP_126658223.1">
    <property type="nucleotide sequence ID" value="NZ_RYYR01000007.1"/>
</dbReference>
<evidence type="ECO:0000313" key="1">
    <source>
        <dbReference type="EMBL" id="RUL54154.1"/>
    </source>
</evidence>
<comment type="caution">
    <text evidence="1">The sequence shown here is derived from an EMBL/GenBank/DDBJ whole genome shotgun (WGS) entry which is preliminary data.</text>
</comment>
<gene>
    <name evidence="1" type="ORF">EK386_06490</name>
</gene>
<reference evidence="1 2" key="1">
    <citation type="submission" date="2018-12" db="EMBL/GenBank/DDBJ databases">
        <title>Lysinibacillus antri sp. nov., isolated from a cave soil.</title>
        <authorList>
            <person name="Narsing Rao M.P."/>
            <person name="Zhang H."/>
            <person name="Dong Z.-Y."/>
            <person name="Niu X.-K."/>
            <person name="Zhang K."/>
            <person name="Fang B.-Z."/>
            <person name="Kang Y.-Q."/>
            <person name="Xiao M."/>
            <person name="Li W.-J."/>
        </authorList>
    </citation>
    <scope>NUCLEOTIDE SEQUENCE [LARGE SCALE GENOMIC DNA]</scope>
    <source>
        <strain evidence="1 2">SYSU K30002</strain>
    </source>
</reference>
<dbReference type="Proteomes" id="UP000287910">
    <property type="component" value="Unassembled WGS sequence"/>
</dbReference>
<dbReference type="EMBL" id="RYYR01000007">
    <property type="protein sequence ID" value="RUL54154.1"/>
    <property type="molecule type" value="Genomic_DNA"/>
</dbReference>
<dbReference type="AlphaFoldDB" id="A0A432LD41"/>
<sequence length="251" mass="29785">MDYGKYYIPSNKRLKYKKRNKDPKEEYSLRSLVPEITGIETDEKGFEAARKRVERMVEEIQESLGLEKTTKIPHFRKEGFIQITRALYLENWKQYEKIKKKERLSEAELVELTELMKDAVTKDPDTFENQILLTQVDIEESVLEWMDTVRELIKADVNLVDRLAATPKKKERIDEYLAHLIEGLNSWREKVNGDIFEEGMTYRMVEIAKERGLDYMKVLHNPESDDFKEVFRTIVEQDAEKLTEKIEKDNL</sequence>
<protein>
    <submittedName>
        <fullName evidence="1">Uncharacterized protein</fullName>
    </submittedName>
</protein>
<evidence type="ECO:0000313" key="2">
    <source>
        <dbReference type="Proteomes" id="UP000287910"/>
    </source>
</evidence>
<proteinExistence type="predicted"/>